<sequence>MIKDINPNDESLLDDNSRDITKPTDIGDTKPDDPPKVPSVGKGSKKREAPCPIEEFARQLETNNRSLESFMLLGALGRMPSKNISYCCLMSSKSFGIYNRLVKADKMDKWRDQITPSAHSQHGVPKYINYGVVSKTNSLLKIYSEDPPNHFNGVVLQIPLGASFPSMKIPNWKELLIVYRGGAISGSLPPKLKFLGLEDFKGSINVNWKELFMGVTKLKILLTDSCEVFKNL</sequence>
<evidence type="ECO:0000313" key="2">
    <source>
        <dbReference type="Proteomes" id="UP000046392"/>
    </source>
</evidence>
<dbReference type="Proteomes" id="UP000046392">
    <property type="component" value="Unplaced"/>
</dbReference>
<name>A0A0N5BJR0_STREA</name>
<evidence type="ECO:0000313" key="3">
    <source>
        <dbReference type="WBParaSite" id="SPAL_0000618100.1"/>
    </source>
</evidence>
<dbReference type="WBParaSite" id="SPAL_0000618100.1">
    <property type="protein sequence ID" value="SPAL_0000618100.1"/>
    <property type="gene ID" value="SPAL_0000618100"/>
</dbReference>
<feature type="region of interest" description="Disordered" evidence="1">
    <location>
        <begin position="1"/>
        <end position="51"/>
    </location>
</feature>
<proteinExistence type="predicted"/>
<organism evidence="2 3">
    <name type="scientific">Strongyloides papillosus</name>
    <name type="common">Intestinal threadworm</name>
    <dbReference type="NCBI Taxonomy" id="174720"/>
    <lineage>
        <taxon>Eukaryota</taxon>
        <taxon>Metazoa</taxon>
        <taxon>Ecdysozoa</taxon>
        <taxon>Nematoda</taxon>
        <taxon>Chromadorea</taxon>
        <taxon>Rhabditida</taxon>
        <taxon>Tylenchina</taxon>
        <taxon>Panagrolaimomorpha</taxon>
        <taxon>Strongyloidoidea</taxon>
        <taxon>Strongyloididae</taxon>
        <taxon>Strongyloides</taxon>
    </lineage>
</organism>
<reference evidence="3" key="1">
    <citation type="submission" date="2017-02" db="UniProtKB">
        <authorList>
            <consortium name="WormBaseParasite"/>
        </authorList>
    </citation>
    <scope>IDENTIFICATION</scope>
</reference>
<accession>A0A0N5BJR0</accession>
<dbReference type="AlphaFoldDB" id="A0A0N5BJR0"/>
<evidence type="ECO:0000256" key="1">
    <source>
        <dbReference type="SAM" id="MobiDB-lite"/>
    </source>
</evidence>
<protein>
    <submittedName>
        <fullName evidence="3">DUF4283 domain-containing protein</fullName>
    </submittedName>
</protein>
<keyword evidence="2" id="KW-1185">Reference proteome</keyword>
<feature type="compositionally biased region" description="Basic and acidic residues" evidence="1">
    <location>
        <begin position="15"/>
        <end position="35"/>
    </location>
</feature>